<evidence type="ECO:0000256" key="1">
    <source>
        <dbReference type="SAM" id="MobiDB-lite"/>
    </source>
</evidence>
<sequence>MENSCPGEARTPPRNSNDGGGGVEAILTMQTMSPLDKVRQFFEEQEVQLQTTAGDEQTNTNPLLDDVLDTEPIRGELFLSDEVEADEVTASHVDPQQKKRKRQGTASGEKGRKESRKARRATASDDTVHKSSKYREKEDAKPMVLFRQSQKALRKEARHVSMKEVLCRSLPGLNDGINERSNLFTPSGVSQASSTWSSAVAADITNRFLSNVQQKKKETFERLLQREMTNSQLSFSSAGEGDASLGGVMGELVIGDESAVMTPPASDSNFLAGEGALVELTTETAPSLSSTQDPFMSCNGMSQGFVELDEETEQAQSDALVRKHELWRLRQRHLRAQRSGEESNAQVKLEKDDHQHKSLSSTFTGTTLSTLSTGALQGVATHDADGAIDTVLTHRSALKRTISATLELSTDHIDMIRRANSFDNISCQRIVVFEAKKGK</sequence>
<feature type="compositionally biased region" description="Basic and acidic residues" evidence="1">
    <location>
        <begin position="122"/>
        <end position="139"/>
    </location>
</feature>
<dbReference type="EMBL" id="CZPT02000044">
    <property type="protein sequence ID" value="SCU64355.1"/>
    <property type="molecule type" value="Genomic_DNA"/>
</dbReference>
<proteinExistence type="predicted"/>
<gene>
    <name evidence="2" type="ORF">TEOVI_000008700</name>
</gene>
<dbReference type="AlphaFoldDB" id="A0A1G4HYH9"/>
<feature type="compositionally biased region" description="Polar residues" evidence="1">
    <location>
        <begin position="47"/>
        <end position="62"/>
    </location>
</feature>
<protein>
    <submittedName>
        <fullName evidence="2">Uncharacterized protein</fullName>
    </submittedName>
</protein>
<dbReference type="RefSeq" id="XP_067076135.1">
    <property type="nucleotide sequence ID" value="XM_067220034.1"/>
</dbReference>
<dbReference type="GeneID" id="92374027"/>
<evidence type="ECO:0000313" key="2">
    <source>
        <dbReference type="EMBL" id="SCU64355.1"/>
    </source>
</evidence>
<feature type="region of interest" description="Disordered" evidence="1">
    <location>
        <begin position="337"/>
        <end position="359"/>
    </location>
</feature>
<organism evidence="2 3">
    <name type="scientific">Trypanosoma equiperdum</name>
    <dbReference type="NCBI Taxonomy" id="5694"/>
    <lineage>
        <taxon>Eukaryota</taxon>
        <taxon>Discoba</taxon>
        <taxon>Euglenozoa</taxon>
        <taxon>Kinetoplastea</taxon>
        <taxon>Metakinetoplastina</taxon>
        <taxon>Trypanosomatida</taxon>
        <taxon>Trypanosomatidae</taxon>
        <taxon>Trypanosoma</taxon>
    </lineage>
</organism>
<reference evidence="2" key="1">
    <citation type="submission" date="2016-09" db="EMBL/GenBank/DDBJ databases">
        <authorList>
            <person name="Hebert L."/>
            <person name="Moumen B."/>
        </authorList>
    </citation>
    <scope>NUCLEOTIDE SEQUENCE [LARGE SCALE GENOMIC DNA]</scope>
    <source>
        <strain evidence="2">OVI</strain>
    </source>
</reference>
<comment type="caution">
    <text evidence="2">The sequence shown here is derived from an EMBL/GenBank/DDBJ whole genome shotgun (WGS) entry which is preliminary data.</text>
</comment>
<keyword evidence="3" id="KW-1185">Reference proteome</keyword>
<dbReference type="VEuPathDB" id="TriTrypDB:TEOVI_000008700"/>
<feature type="region of interest" description="Disordered" evidence="1">
    <location>
        <begin position="1"/>
        <end position="139"/>
    </location>
</feature>
<evidence type="ECO:0000313" key="3">
    <source>
        <dbReference type="Proteomes" id="UP000195570"/>
    </source>
</evidence>
<accession>A0A1G4HYH9</accession>
<name>A0A1G4HYH9_TRYEQ</name>
<dbReference type="Proteomes" id="UP000195570">
    <property type="component" value="Unassembled WGS sequence"/>
</dbReference>